<dbReference type="PANTHER" id="PTHR42870">
    <property type="entry name" value="ACETYL-COA C-ACETYLTRANSFERASE"/>
    <property type="match status" value="1"/>
</dbReference>
<dbReference type="AlphaFoldDB" id="A0A2T2WLX1"/>
<evidence type="ECO:0000313" key="2">
    <source>
        <dbReference type="EMBL" id="PSR23216.1"/>
    </source>
</evidence>
<dbReference type="EMBL" id="PXYV01000007">
    <property type="protein sequence ID" value="PSR23216.1"/>
    <property type="molecule type" value="Genomic_DNA"/>
</dbReference>
<dbReference type="CDD" id="cd00829">
    <property type="entry name" value="SCP-x_thiolase"/>
    <property type="match status" value="1"/>
</dbReference>
<dbReference type="Gene3D" id="3.40.47.10">
    <property type="match status" value="1"/>
</dbReference>
<keyword evidence="2" id="KW-0808">Transferase</keyword>
<feature type="domain" description="Thiolase C-terminal" evidence="1">
    <location>
        <begin position="235"/>
        <end position="379"/>
    </location>
</feature>
<reference evidence="2 3" key="1">
    <citation type="journal article" date="2014" name="BMC Genomics">
        <title>Comparison of environmental and isolate Sulfobacillus genomes reveals diverse carbon, sulfur, nitrogen, and hydrogen metabolisms.</title>
        <authorList>
            <person name="Justice N.B."/>
            <person name="Norman A."/>
            <person name="Brown C.T."/>
            <person name="Singh A."/>
            <person name="Thomas B.C."/>
            <person name="Banfield J.F."/>
        </authorList>
    </citation>
    <scope>NUCLEOTIDE SEQUENCE [LARGE SCALE GENOMIC DNA]</scope>
    <source>
        <strain evidence="2">AMDSBA3</strain>
    </source>
</reference>
<dbReference type="InterPro" id="IPR016039">
    <property type="entry name" value="Thiolase-like"/>
</dbReference>
<dbReference type="InterPro" id="IPR055140">
    <property type="entry name" value="Thiolase_C_2"/>
</dbReference>
<name>A0A2T2WLX1_9FIRM</name>
<dbReference type="GO" id="GO:0016746">
    <property type="term" value="F:acyltransferase activity"/>
    <property type="evidence" value="ECO:0007669"/>
    <property type="project" value="UniProtKB-KW"/>
</dbReference>
<dbReference type="SUPFAM" id="SSF53901">
    <property type="entry name" value="Thiolase-like"/>
    <property type="match status" value="1"/>
</dbReference>
<organism evidence="2 3">
    <name type="scientific">Sulfobacillus acidophilus</name>
    <dbReference type="NCBI Taxonomy" id="53633"/>
    <lineage>
        <taxon>Bacteria</taxon>
        <taxon>Bacillati</taxon>
        <taxon>Bacillota</taxon>
        <taxon>Clostridia</taxon>
        <taxon>Eubacteriales</taxon>
        <taxon>Clostridiales Family XVII. Incertae Sedis</taxon>
        <taxon>Sulfobacillus</taxon>
    </lineage>
</organism>
<gene>
    <name evidence="2" type="ORF">C7B45_03725</name>
</gene>
<dbReference type="PANTHER" id="PTHR42870:SF1">
    <property type="entry name" value="NON-SPECIFIC LIPID-TRANSFER PROTEIN-LIKE 2"/>
    <property type="match status" value="1"/>
</dbReference>
<proteinExistence type="predicted"/>
<protein>
    <submittedName>
        <fullName evidence="2">Propanoyl-CoA acyltransferase</fullName>
    </submittedName>
</protein>
<keyword evidence="2" id="KW-0012">Acyltransferase</keyword>
<sequence>MSGRVGIVAAAESSPAITQDNMMDAVYKVTKELLNKVGIDRDDVGTIVTAASDVFHSGISCANSYYWEASGGFLKNASRQDGDSLFAFLYGCLRVLSGHFETAMVIALTKGSENPENDTVTSLYADPFYHRPLGINETTAAALQMRQYMERYGITAEQCALVTVKNLRNALFNPYAHIRKSVTVDEVLNSKATADPLTTLQCAPKSDGMVAVLLAAEDTAKALTDHPVWFRGYGSAMDTYTLGDRDLLRGTLPQAAQAAYTMARLEKPSEEVDVAEISEPYGFQELLWCEQLGLCAEGKGGRLIDSGTTHLDGRLPVNPSGGVLATNPYVARGLYRVAEAYWQITGKAGEHQVKKSVHTALAHSTHGFAGQSHTVVILGD</sequence>
<accession>A0A2T2WLX1</accession>
<evidence type="ECO:0000313" key="3">
    <source>
        <dbReference type="Proteomes" id="UP000241848"/>
    </source>
</evidence>
<dbReference type="Proteomes" id="UP000241848">
    <property type="component" value="Unassembled WGS sequence"/>
</dbReference>
<comment type="caution">
    <text evidence="2">The sequence shown here is derived from an EMBL/GenBank/DDBJ whole genome shotgun (WGS) entry which is preliminary data.</text>
</comment>
<dbReference type="Pfam" id="PF22691">
    <property type="entry name" value="Thiolase_C_1"/>
    <property type="match status" value="1"/>
</dbReference>
<evidence type="ECO:0000259" key="1">
    <source>
        <dbReference type="Pfam" id="PF22691"/>
    </source>
</evidence>